<dbReference type="InterPro" id="IPR029056">
    <property type="entry name" value="Ribokinase-like"/>
</dbReference>
<dbReference type="EC" id="2.7.1.184" evidence="6"/>
<organism evidence="6 7">
    <name type="scientific">Chelatococcus composti</name>
    <dbReference type="NCBI Taxonomy" id="1743235"/>
    <lineage>
        <taxon>Bacteria</taxon>
        <taxon>Pseudomonadati</taxon>
        <taxon>Pseudomonadota</taxon>
        <taxon>Alphaproteobacteria</taxon>
        <taxon>Hyphomicrobiales</taxon>
        <taxon>Chelatococcaceae</taxon>
        <taxon>Chelatococcus</taxon>
    </lineage>
</organism>
<dbReference type="Pfam" id="PF00294">
    <property type="entry name" value="PfkB"/>
    <property type="match status" value="1"/>
</dbReference>
<reference evidence="6 7" key="1">
    <citation type="submission" date="2020-08" db="EMBL/GenBank/DDBJ databases">
        <title>Genomic Encyclopedia of Type Strains, Phase IV (KMG-IV): sequencing the most valuable type-strain genomes for metagenomic binning, comparative biology and taxonomic classification.</title>
        <authorList>
            <person name="Goeker M."/>
        </authorList>
    </citation>
    <scope>NUCLEOTIDE SEQUENCE [LARGE SCALE GENOMIC DNA]</scope>
    <source>
        <strain evidence="6 7">DSM 101465</strain>
    </source>
</reference>
<dbReference type="Gene3D" id="3.40.1190.20">
    <property type="match status" value="1"/>
</dbReference>
<keyword evidence="2 4" id="KW-0808">Transferase</keyword>
<dbReference type="GO" id="GO:0061594">
    <property type="term" value="F:6-deoxy-6-sulfofructose kinase activity"/>
    <property type="evidence" value="ECO:0007669"/>
    <property type="project" value="UniProtKB-EC"/>
</dbReference>
<dbReference type="GO" id="GO:0016301">
    <property type="term" value="F:kinase activity"/>
    <property type="evidence" value="ECO:0007669"/>
    <property type="project" value="UniProtKB-KW"/>
</dbReference>
<evidence type="ECO:0000259" key="5">
    <source>
        <dbReference type="Pfam" id="PF00294"/>
    </source>
</evidence>
<feature type="domain" description="Carbohydrate kinase PfkB" evidence="5">
    <location>
        <begin position="24"/>
        <end position="308"/>
    </location>
</feature>
<dbReference type="InterPro" id="IPR052562">
    <property type="entry name" value="Ketohexokinase-related"/>
</dbReference>
<dbReference type="InterPro" id="IPR011611">
    <property type="entry name" value="PfkB_dom"/>
</dbReference>
<dbReference type="EMBL" id="JACHEH010000004">
    <property type="protein sequence ID" value="MBB6168211.1"/>
    <property type="molecule type" value="Genomic_DNA"/>
</dbReference>
<dbReference type="Proteomes" id="UP000588017">
    <property type="component" value="Unassembled WGS sequence"/>
</dbReference>
<keyword evidence="3 4" id="KW-0418">Kinase</keyword>
<proteinExistence type="inferred from homology"/>
<dbReference type="RefSeq" id="WP_183334500.1">
    <property type="nucleotide sequence ID" value="NZ_BMHX01000004.1"/>
</dbReference>
<dbReference type="PANTHER" id="PTHR42774:SF3">
    <property type="entry name" value="KETOHEXOKINASE"/>
    <property type="match status" value="1"/>
</dbReference>
<keyword evidence="7" id="KW-1185">Reference proteome</keyword>
<dbReference type="PRINTS" id="PR00990">
    <property type="entry name" value="RIBOKINASE"/>
</dbReference>
<evidence type="ECO:0000256" key="4">
    <source>
        <dbReference type="RuleBase" id="RU003704"/>
    </source>
</evidence>
<dbReference type="AlphaFoldDB" id="A0A841K6X8"/>
<dbReference type="PANTHER" id="PTHR42774">
    <property type="entry name" value="PHOSPHOTRANSFERASE SYSTEM TRANSPORT PROTEIN"/>
    <property type="match status" value="1"/>
</dbReference>
<comment type="caution">
    <text evidence="6">The sequence shown here is derived from an EMBL/GenBank/DDBJ whole genome shotgun (WGS) entry which is preliminary data.</text>
</comment>
<accession>A0A841K6X8</accession>
<evidence type="ECO:0000313" key="6">
    <source>
        <dbReference type="EMBL" id="MBB6168211.1"/>
    </source>
</evidence>
<protein>
    <submittedName>
        <fullName evidence="6">Sulfofructose kinase</fullName>
        <ecNumber evidence="6">2.7.1.184</ecNumber>
    </submittedName>
</protein>
<gene>
    <name evidence="6" type="ORF">HNQ73_001841</name>
</gene>
<name>A0A841K6X8_9HYPH</name>
<dbReference type="PROSITE" id="PS00584">
    <property type="entry name" value="PFKB_KINASES_2"/>
    <property type="match status" value="1"/>
</dbReference>
<evidence type="ECO:0000256" key="2">
    <source>
        <dbReference type="ARBA" id="ARBA00022679"/>
    </source>
</evidence>
<evidence type="ECO:0000256" key="1">
    <source>
        <dbReference type="ARBA" id="ARBA00010688"/>
    </source>
</evidence>
<dbReference type="InterPro" id="IPR002173">
    <property type="entry name" value="Carboh/pur_kinase_PfkB_CS"/>
</dbReference>
<dbReference type="SUPFAM" id="SSF53613">
    <property type="entry name" value="Ribokinase-like"/>
    <property type="match status" value="1"/>
</dbReference>
<comment type="similarity">
    <text evidence="1 4">Belongs to the carbohydrate kinase PfkB family.</text>
</comment>
<sequence length="325" mass="33837">MPVPLASRVSPIWHARGLIASLGMHSVLSIGIATLDYVYKLDALPTRPEKYRASDVAVTTGGCAGNAAVAIARLGGKALLIARLGDDRVGDDIVRSLVGEGVDCRGVVRIDGLRSPVSAILVDAAGERTVISYSDPRYPSAVERLPSALPPGTAAVLGDTRWQEGAARVFALARAAGIPAVFDVDRAPDHPGVLEAATHIACSAQALRERTGSEDPREGLRRLAADLPHHWLAVTTGAGGVFFMADGQIAHEPAFPVEAVDTLGAGDVWHGALALALAEGMAPRRAVRFANATAAIKCTRFGGGRGAPSREEVERLLNVQAGSGF</sequence>
<evidence type="ECO:0000256" key="3">
    <source>
        <dbReference type="ARBA" id="ARBA00022777"/>
    </source>
</evidence>
<evidence type="ECO:0000313" key="7">
    <source>
        <dbReference type="Proteomes" id="UP000588017"/>
    </source>
</evidence>
<dbReference type="InterPro" id="IPR002139">
    <property type="entry name" value="Ribo/fructo_kinase"/>
</dbReference>